<name>A0A1M6XMA4_9FLAO</name>
<dbReference type="AlphaFoldDB" id="A0A1M6XMA4"/>
<proteinExistence type="predicted"/>
<evidence type="ECO:0000313" key="2">
    <source>
        <dbReference type="Proteomes" id="UP000184028"/>
    </source>
</evidence>
<keyword evidence="2" id="KW-1185">Reference proteome</keyword>
<dbReference type="RefSeq" id="WP_068843510.1">
    <property type="nucleotide sequence ID" value="NZ_FRBT01000001.1"/>
</dbReference>
<dbReference type="OrthoDB" id="9965487at2"/>
<reference evidence="2" key="1">
    <citation type="submission" date="2016-11" db="EMBL/GenBank/DDBJ databases">
        <authorList>
            <person name="Varghese N."/>
            <person name="Submissions S."/>
        </authorList>
    </citation>
    <scope>NUCLEOTIDE SEQUENCE [LARGE SCALE GENOMIC DNA]</scope>
    <source>
        <strain evidence="2">DSM 24724</strain>
    </source>
</reference>
<dbReference type="STRING" id="946677.SAMN05444484_101198"/>
<organism evidence="1 2">
    <name type="scientific">Flavobacterium chilense</name>
    <dbReference type="NCBI Taxonomy" id="946677"/>
    <lineage>
        <taxon>Bacteria</taxon>
        <taxon>Pseudomonadati</taxon>
        <taxon>Bacteroidota</taxon>
        <taxon>Flavobacteriia</taxon>
        <taxon>Flavobacteriales</taxon>
        <taxon>Flavobacteriaceae</taxon>
        <taxon>Flavobacterium</taxon>
    </lineage>
</organism>
<protein>
    <submittedName>
        <fullName evidence="1">Uncharacterized protein</fullName>
    </submittedName>
</protein>
<dbReference type="EMBL" id="FRBT01000001">
    <property type="protein sequence ID" value="SHL07152.1"/>
    <property type="molecule type" value="Genomic_DNA"/>
</dbReference>
<gene>
    <name evidence="1" type="ORF">SAMN05444484_101198</name>
</gene>
<sequence length="69" mass="7873">MSKESIEILIENVESIERDFESKVDSNNLSHSINSSLMTIKLAKTNPNNDEETLNDLELRLSNILLKLQ</sequence>
<dbReference type="Proteomes" id="UP000184028">
    <property type="component" value="Unassembled WGS sequence"/>
</dbReference>
<accession>A0A1M6XMA4</accession>
<evidence type="ECO:0000313" key="1">
    <source>
        <dbReference type="EMBL" id="SHL07152.1"/>
    </source>
</evidence>